<feature type="domain" description="PAC" evidence="8">
    <location>
        <begin position="977"/>
        <end position="1029"/>
    </location>
</feature>
<feature type="domain" description="PAS" evidence="7">
    <location>
        <begin position="897"/>
        <end position="974"/>
    </location>
</feature>
<feature type="domain" description="PAS" evidence="7">
    <location>
        <begin position="508"/>
        <end position="585"/>
    </location>
</feature>
<dbReference type="Gene3D" id="3.30.450.20">
    <property type="entry name" value="PAS domain"/>
    <property type="match status" value="8"/>
</dbReference>
<feature type="domain" description="PAS" evidence="7">
    <location>
        <begin position="14"/>
        <end position="90"/>
    </location>
</feature>
<dbReference type="InterPro" id="IPR001610">
    <property type="entry name" value="PAC"/>
</dbReference>
<dbReference type="CDD" id="cd00130">
    <property type="entry name" value="PAS"/>
    <property type="match status" value="7"/>
</dbReference>
<keyword evidence="10" id="KW-1185">Reference proteome</keyword>
<dbReference type="NCBIfam" id="TIGR00229">
    <property type="entry name" value="sensory_box"/>
    <property type="match status" value="6"/>
</dbReference>
<dbReference type="EMBL" id="JAPYKS010000028">
    <property type="protein sequence ID" value="MEI9412430.1"/>
    <property type="molecule type" value="Genomic_DNA"/>
</dbReference>
<feature type="domain" description="PAC" evidence="8">
    <location>
        <begin position="714"/>
        <end position="768"/>
    </location>
</feature>
<feature type="domain" description="PAC" evidence="8">
    <location>
        <begin position="455"/>
        <end position="507"/>
    </location>
</feature>
<feature type="domain" description="PAC" evidence="8">
    <location>
        <begin position="321"/>
        <end position="373"/>
    </location>
</feature>
<dbReference type="SMART" id="SM00091">
    <property type="entry name" value="PAS"/>
    <property type="match status" value="6"/>
</dbReference>
<evidence type="ECO:0000313" key="10">
    <source>
        <dbReference type="Proteomes" id="UP001387293"/>
    </source>
</evidence>
<feature type="domain" description="Histidine kinase" evidence="6">
    <location>
        <begin position="1049"/>
        <end position="1261"/>
    </location>
</feature>
<dbReference type="Gene3D" id="3.30.565.10">
    <property type="entry name" value="Histidine kinase-like ATPase, C-terminal domain"/>
    <property type="match status" value="1"/>
</dbReference>
<dbReference type="PANTHER" id="PTHR43304:SF1">
    <property type="entry name" value="PAC DOMAIN-CONTAINING PROTEIN"/>
    <property type="match status" value="1"/>
</dbReference>
<comment type="catalytic activity">
    <reaction evidence="1">
        <text>ATP + protein L-histidine = ADP + protein N-phospho-L-histidine.</text>
        <dbReference type="EC" id="2.7.13.3"/>
    </reaction>
</comment>
<protein>
    <recommendedName>
        <fullName evidence="2">histidine kinase</fullName>
        <ecNumber evidence="2">2.7.13.3</ecNumber>
    </recommendedName>
</protein>
<dbReference type="InterPro" id="IPR052162">
    <property type="entry name" value="Sensor_kinase/Photoreceptor"/>
</dbReference>
<keyword evidence="5" id="KW-0418">Kinase</keyword>
<evidence type="ECO:0000256" key="3">
    <source>
        <dbReference type="ARBA" id="ARBA00022553"/>
    </source>
</evidence>
<dbReference type="InterPro" id="IPR036890">
    <property type="entry name" value="HATPase_C_sf"/>
</dbReference>
<feature type="domain" description="PAS" evidence="7">
    <location>
        <begin position="641"/>
        <end position="713"/>
    </location>
</feature>
<dbReference type="EC" id="2.7.13.3" evidence="2"/>
<dbReference type="InterPro" id="IPR036097">
    <property type="entry name" value="HisK_dim/P_sf"/>
</dbReference>
<dbReference type="InterPro" id="IPR005467">
    <property type="entry name" value="His_kinase_dom"/>
</dbReference>
<feature type="domain" description="PAS" evidence="7">
    <location>
        <begin position="374"/>
        <end position="452"/>
    </location>
</feature>
<keyword evidence="4" id="KW-0808">Transferase</keyword>
<dbReference type="InterPro" id="IPR000700">
    <property type="entry name" value="PAS-assoc_C"/>
</dbReference>
<dbReference type="Pfam" id="PF02518">
    <property type="entry name" value="HATPase_c"/>
    <property type="match status" value="1"/>
</dbReference>
<evidence type="ECO:0000259" key="7">
    <source>
        <dbReference type="PROSITE" id="PS50112"/>
    </source>
</evidence>
<name>A0ABU8L397_9HYPH</name>
<evidence type="ECO:0000259" key="6">
    <source>
        <dbReference type="PROSITE" id="PS50109"/>
    </source>
</evidence>
<dbReference type="InterPro" id="IPR035965">
    <property type="entry name" value="PAS-like_dom_sf"/>
</dbReference>
<evidence type="ECO:0000256" key="5">
    <source>
        <dbReference type="ARBA" id="ARBA00022777"/>
    </source>
</evidence>
<dbReference type="SUPFAM" id="SSF55785">
    <property type="entry name" value="PYP-like sensor domain (PAS domain)"/>
    <property type="match status" value="8"/>
</dbReference>
<reference evidence="9 10" key="1">
    <citation type="submission" date="2022-12" db="EMBL/GenBank/DDBJ databases">
        <authorList>
            <person name="Muema E."/>
        </authorList>
    </citation>
    <scope>NUCLEOTIDE SEQUENCE [LARGE SCALE GENOMIC DNA]</scope>
    <source>
        <strain evidence="10">1326</strain>
    </source>
</reference>
<dbReference type="SMART" id="SM00387">
    <property type="entry name" value="HATPase_c"/>
    <property type="match status" value="1"/>
</dbReference>
<dbReference type="PROSITE" id="PS50113">
    <property type="entry name" value="PAC"/>
    <property type="match status" value="6"/>
</dbReference>
<feature type="domain" description="PAC" evidence="8">
    <location>
        <begin position="588"/>
        <end position="640"/>
    </location>
</feature>
<dbReference type="SMART" id="SM00388">
    <property type="entry name" value="HisKA"/>
    <property type="match status" value="1"/>
</dbReference>
<dbReference type="SMART" id="SM00086">
    <property type="entry name" value="PAC"/>
    <property type="match status" value="7"/>
</dbReference>
<dbReference type="PROSITE" id="PS50109">
    <property type="entry name" value="HIS_KIN"/>
    <property type="match status" value="1"/>
</dbReference>
<dbReference type="InterPro" id="IPR000014">
    <property type="entry name" value="PAS"/>
</dbReference>
<dbReference type="InterPro" id="IPR003594">
    <property type="entry name" value="HATPase_dom"/>
</dbReference>
<dbReference type="RefSeq" id="WP_337108828.1">
    <property type="nucleotide sequence ID" value="NZ_JAPYKS010000028.1"/>
</dbReference>
<sequence>MTTAFNSLGDPDAEALRAAQLIESVVGNGWATDAAGRFSYVTPSTLSLLGTTLEEFNTSSKDGSAGWKRLIHPDDYDRAVAEWRRCLQTGEHYNVEHRILRASGAYGWSRSSGQPLCDSEGNAVAWYGTLIEGDAPSAATERFADVISAALEKEAASDALHSLNLVHPDDRTAAAHAVARAFWTGVPQVTRHRQLQADGSYRWNETRSEPGYSVSVDIDDLVTDGEPLSGADLDLLVENNAGPIRSAKIVESIFGNGWAFDAAGRWIYLHPFALSSLGVTLEYLNAPLNEGYTAWKRLLHPDDYEQIAVTWRHCLRTGDHFNVEFRFRRANGTYVWARTAARPARDSKGRITGWYGIALDNDVYKKTVAELRGRERELSQLVDMVPVQIRRLTPEGEPTFFNRRLLDFFGLDGVADLDKPGMSRQAAAIQSLVYPEDAARLLETVRHSLATGEPYSMKYRMRRADGAYRWVDGRGEPLRDHSGAIVQWYVISIDVDDEMRAQEALRDRERELSQLVDIVPSFLWRLSASGEPVFFSKRMVEYLGLDVGGYENVGGNGLKAAIAAVVHPDDAAKLEAAINHSVTTGESFSLNYRLRRADGVFRWMSGRAEPMRDECGTVVQWYGLSHDIDDQVRAEEALRKANRQLEQMIDAVPVNLLSFAPSGRITYTSKRYLEKVGSPPTHINDFDALARDLAHPEDFPTMFRRASNGFASGQPFVNRFRRREKDGVYRWIEARAQPLRDTDGAIVQWYMASIDIEDEMRAQEALRERERELQQLVDALPVHIWSWTPDGKLAYVNRRSLEELGISGANFEDFTRVARDLIHPEDAPEVLNRSASCLKTGDSFIMRYRRRWKDGSYRWIEGRCEPLRDRDGAIVHWYQVSIDIDEEMRAQVALRERERSLWQLVETLPVMIDCAAPNGEPIYRSRQLREFLGYELEVLDGKGKSRLSGTLDEGVHPDDLAGVKANYAHSLATGEPYARRHRLRRFDGEYCWVDTRAAPMRNAEGGIVQWNVVCLDIDGEVRTQEELRLAQERLARASQAASLAELSASIAHEVNQPLAAVVANSYACQRWLTAEPPNIERAQKTVERIIRDANSAADVVSRIRALFKQSADAMAYTALDSVIAEARDLIAEEAVRRRVRLDIDVESDLPIVALDRVQIQQVLVNLIRNGIEAMDSVTGDKVLGLRVRRIGDAIQIEISDCGPGIEFPDRIFEPFFTTKEHGMGMGLAICRSIVESHGGRLWVEKNERHGSAFVFTMPVEMKAAA</sequence>
<dbReference type="Pfam" id="PF08447">
    <property type="entry name" value="PAS_3"/>
    <property type="match status" value="7"/>
</dbReference>
<comment type="caution">
    <text evidence="9">The sequence shown here is derived from an EMBL/GenBank/DDBJ whole genome shotgun (WGS) entry which is preliminary data.</text>
</comment>
<dbReference type="Pfam" id="PF00512">
    <property type="entry name" value="HisKA"/>
    <property type="match status" value="1"/>
</dbReference>
<dbReference type="Proteomes" id="UP001387293">
    <property type="component" value="Unassembled WGS sequence"/>
</dbReference>
<feature type="domain" description="PAC" evidence="8">
    <location>
        <begin position="842"/>
        <end position="896"/>
    </location>
</feature>
<dbReference type="InterPro" id="IPR003661">
    <property type="entry name" value="HisK_dim/P_dom"/>
</dbReference>
<dbReference type="InterPro" id="IPR013655">
    <property type="entry name" value="PAS_fold_3"/>
</dbReference>
<proteinExistence type="predicted"/>
<dbReference type="PRINTS" id="PR00344">
    <property type="entry name" value="BCTRLSENSOR"/>
</dbReference>
<dbReference type="PROSITE" id="PS50112">
    <property type="entry name" value="PAS"/>
    <property type="match status" value="6"/>
</dbReference>
<evidence type="ECO:0000256" key="4">
    <source>
        <dbReference type="ARBA" id="ARBA00022679"/>
    </source>
</evidence>
<keyword evidence="3" id="KW-0597">Phosphoprotein</keyword>
<organism evidence="9 10">
    <name type="scientific">Mesorhizobium salmacidum</name>
    <dbReference type="NCBI Taxonomy" id="3015171"/>
    <lineage>
        <taxon>Bacteria</taxon>
        <taxon>Pseudomonadati</taxon>
        <taxon>Pseudomonadota</taxon>
        <taxon>Alphaproteobacteria</taxon>
        <taxon>Hyphomicrobiales</taxon>
        <taxon>Phyllobacteriaceae</taxon>
        <taxon>Mesorhizobium</taxon>
    </lineage>
</organism>
<evidence type="ECO:0000313" key="9">
    <source>
        <dbReference type="EMBL" id="MEI9412430.1"/>
    </source>
</evidence>
<dbReference type="InterPro" id="IPR004358">
    <property type="entry name" value="Sig_transdc_His_kin-like_C"/>
</dbReference>
<evidence type="ECO:0000256" key="1">
    <source>
        <dbReference type="ARBA" id="ARBA00000085"/>
    </source>
</evidence>
<accession>A0ABU8L397</accession>
<dbReference type="SUPFAM" id="SSF55874">
    <property type="entry name" value="ATPase domain of HSP90 chaperone/DNA topoisomerase II/histidine kinase"/>
    <property type="match status" value="1"/>
</dbReference>
<gene>
    <name evidence="9" type="ORF">O7A60_27295</name>
</gene>
<evidence type="ECO:0000259" key="8">
    <source>
        <dbReference type="PROSITE" id="PS50113"/>
    </source>
</evidence>
<feature type="domain" description="PAS" evidence="7">
    <location>
        <begin position="769"/>
        <end position="841"/>
    </location>
</feature>
<dbReference type="Gene3D" id="1.10.287.130">
    <property type="match status" value="1"/>
</dbReference>
<dbReference type="SUPFAM" id="SSF47384">
    <property type="entry name" value="Homodimeric domain of signal transducing histidine kinase"/>
    <property type="match status" value="1"/>
</dbReference>
<dbReference type="PANTHER" id="PTHR43304">
    <property type="entry name" value="PHYTOCHROME-LIKE PROTEIN CPH1"/>
    <property type="match status" value="1"/>
</dbReference>
<evidence type="ECO:0000256" key="2">
    <source>
        <dbReference type="ARBA" id="ARBA00012438"/>
    </source>
</evidence>
<dbReference type="CDD" id="cd00082">
    <property type="entry name" value="HisKA"/>
    <property type="match status" value="1"/>
</dbReference>